<feature type="transmembrane region" description="Helical" evidence="1">
    <location>
        <begin position="47"/>
        <end position="69"/>
    </location>
</feature>
<dbReference type="RefSeq" id="WP_179752990.1">
    <property type="nucleotide sequence ID" value="NZ_JACCBU010000001.1"/>
</dbReference>
<evidence type="ECO:0000256" key="1">
    <source>
        <dbReference type="SAM" id="Phobius"/>
    </source>
</evidence>
<accession>A0A7Y9I9K1</accession>
<sequence>MITVALIVALTLLAGLAVMQVLLIAGVPLGSIAWGGRHRVLPSRLRWAAVVALGLYTGFAALLLSRAGVLPGSTLPVIMVLTWILFGYCVLSIVPNVISRSRNERIVQVPVSTLLSASVLIIALGPTG</sequence>
<protein>
    <submittedName>
        <fullName evidence="2">Uncharacterized protein</fullName>
    </submittedName>
</protein>
<proteinExistence type="predicted"/>
<evidence type="ECO:0000313" key="3">
    <source>
        <dbReference type="Proteomes" id="UP000569914"/>
    </source>
</evidence>
<keyword evidence="1" id="KW-1133">Transmembrane helix</keyword>
<feature type="transmembrane region" description="Helical" evidence="1">
    <location>
        <begin position="75"/>
        <end position="94"/>
    </location>
</feature>
<feature type="transmembrane region" description="Helical" evidence="1">
    <location>
        <begin position="106"/>
        <end position="125"/>
    </location>
</feature>
<dbReference type="Proteomes" id="UP000569914">
    <property type="component" value="Unassembled WGS sequence"/>
</dbReference>
<feature type="transmembrane region" description="Helical" evidence="1">
    <location>
        <begin position="6"/>
        <end position="35"/>
    </location>
</feature>
<evidence type="ECO:0000313" key="2">
    <source>
        <dbReference type="EMBL" id="NYE72289.1"/>
    </source>
</evidence>
<keyword evidence="1" id="KW-0812">Transmembrane</keyword>
<name>A0A7Y9I9K1_9ACTN</name>
<gene>
    <name evidence="2" type="ORF">BKA15_003618</name>
</gene>
<keyword evidence="1" id="KW-0472">Membrane</keyword>
<reference evidence="2 3" key="1">
    <citation type="submission" date="2020-07" db="EMBL/GenBank/DDBJ databases">
        <title>Sequencing the genomes of 1000 actinobacteria strains.</title>
        <authorList>
            <person name="Klenk H.-P."/>
        </authorList>
    </citation>
    <scope>NUCLEOTIDE SEQUENCE [LARGE SCALE GENOMIC DNA]</scope>
    <source>
        <strain evidence="2 3">DSM 22083</strain>
    </source>
</reference>
<dbReference type="EMBL" id="JACCBU010000001">
    <property type="protein sequence ID" value="NYE72289.1"/>
    <property type="molecule type" value="Genomic_DNA"/>
</dbReference>
<comment type="caution">
    <text evidence="2">The sequence shown here is derived from an EMBL/GenBank/DDBJ whole genome shotgun (WGS) entry which is preliminary data.</text>
</comment>
<dbReference type="AlphaFoldDB" id="A0A7Y9I9K1"/>
<keyword evidence="3" id="KW-1185">Reference proteome</keyword>
<organism evidence="2 3">
    <name type="scientific">Microlunatus parietis</name>
    <dbReference type="NCBI Taxonomy" id="682979"/>
    <lineage>
        <taxon>Bacteria</taxon>
        <taxon>Bacillati</taxon>
        <taxon>Actinomycetota</taxon>
        <taxon>Actinomycetes</taxon>
        <taxon>Propionibacteriales</taxon>
        <taxon>Propionibacteriaceae</taxon>
        <taxon>Microlunatus</taxon>
    </lineage>
</organism>